<dbReference type="InterPro" id="IPR042099">
    <property type="entry name" value="ANL_N_sf"/>
</dbReference>
<dbReference type="EMBL" id="MH908886">
    <property type="protein sequence ID" value="AYM52861.1"/>
    <property type="molecule type" value="Genomic_DNA"/>
</dbReference>
<dbReference type="PANTHER" id="PTHR22754:SF32">
    <property type="entry name" value="DISCO-INTERACTING PROTEIN 2"/>
    <property type="match status" value="1"/>
</dbReference>
<accession>A0A3S7UVU0</accession>
<dbReference type="AlphaFoldDB" id="A0A3S7UVU0"/>
<dbReference type="Gene3D" id="3.30.300.30">
    <property type="match status" value="1"/>
</dbReference>
<dbReference type="InterPro" id="IPR000873">
    <property type="entry name" value="AMP-dep_synth/lig_dom"/>
</dbReference>
<protein>
    <submittedName>
        <fullName evidence="4">AMP-binding protein</fullName>
    </submittedName>
</protein>
<dbReference type="CDD" id="cd05931">
    <property type="entry name" value="FAAL"/>
    <property type="match status" value="1"/>
</dbReference>
<reference evidence="4" key="1">
    <citation type="journal article" date="2018" name="J. Ind. Microbiol. Biotechnol.">
        <title>Genome mining reveals uncommon alkylpyrones as type III PKS products from myxobacteria.</title>
        <authorList>
            <person name="Hug J.J."/>
            <person name="Panter F."/>
            <person name="Krug D."/>
            <person name="Muller R."/>
        </authorList>
    </citation>
    <scope>NUCLEOTIDE SEQUENCE</scope>
    <source>
        <strain evidence="4">MCy9487</strain>
    </source>
</reference>
<evidence type="ECO:0000259" key="3">
    <source>
        <dbReference type="Pfam" id="PF00501"/>
    </source>
</evidence>
<dbReference type="InterPro" id="IPR045851">
    <property type="entry name" value="AMP-bd_C_sf"/>
</dbReference>
<dbReference type="Pfam" id="PF00501">
    <property type="entry name" value="AMP-binding"/>
    <property type="match status" value="1"/>
</dbReference>
<name>A0A3S7UVU0_9BACT</name>
<dbReference type="GO" id="GO:0070566">
    <property type="term" value="F:adenylyltransferase activity"/>
    <property type="evidence" value="ECO:0007669"/>
    <property type="project" value="TreeGrafter"/>
</dbReference>
<evidence type="ECO:0000256" key="2">
    <source>
        <dbReference type="ARBA" id="ARBA00022598"/>
    </source>
</evidence>
<organism evidence="4">
    <name type="scientific">Cystobacterineae bacterium</name>
    <dbReference type="NCBI Taxonomy" id="1934914"/>
    <lineage>
        <taxon>Bacteria</taxon>
        <taxon>Pseudomonadati</taxon>
        <taxon>Myxococcota</taxon>
        <taxon>Myxococcia</taxon>
        <taxon>Myxococcales</taxon>
        <taxon>Cystobacterineae</taxon>
    </lineage>
</organism>
<dbReference type="SUPFAM" id="SSF56801">
    <property type="entry name" value="Acetyl-CoA synthetase-like"/>
    <property type="match status" value="1"/>
</dbReference>
<sequence>MKGPSLPTLKHATVNAMLKAASHTSLGLVFVDASERETSLPWAQVYRRAKRAAAGLARLGVKPGERVAILLPTSPAFMDAFFGALLAGAVPVPLYPPVRLGRLEEYHRSTARMLQVTGASVVLTDTRVRLLLGPSVEQARPRLGCHTVDAVMHGDDDLEVEVGPDALGLIQFSSGSTVDPKPVALTQGALIAQLAALEEAMPLLPGVTPVGVSWLPLYHDMGLIGCVLAAQYYPGSLVLIPPETFLAKPALWLRALSRHRGFVSPAPNFAYGLCLKRVKDADLQGVDLSAWMHALNGAEPVSAETLRRFAERFERWGFSARAMRPVYGLSEASLAVTFPPASRGPRELGVDPNVLAREGQARDGKRTLVSVGAPVAGFEVEVRGEDGAELPERRVGRVFAAGPSVMRGYFDDLAATGRTLMADGWLDTGDLGFIADGELFLTGRAKDLVIIRGANHAPQAFEDPLGTVEGVRTGCAVALGFTPEGSEDEALLILAERAAPGNEPSVEADIRAAVVAATGVQPHTVRILEPGTLPRTSSGKLRRSEALRRYLMGELTAPKKVGAVGLAVEMAKSALAMVRAEHDS</sequence>
<keyword evidence="2" id="KW-0436">Ligase</keyword>
<dbReference type="PANTHER" id="PTHR22754">
    <property type="entry name" value="DISCO-INTERACTING PROTEIN 2 DIP2 -RELATED"/>
    <property type="match status" value="1"/>
</dbReference>
<evidence type="ECO:0000313" key="4">
    <source>
        <dbReference type="EMBL" id="AYM52861.1"/>
    </source>
</evidence>
<comment type="similarity">
    <text evidence="1">Belongs to the ATP-dependent AMP-binding enzyme family.</text>
</comment>
<dbReference type="GO" id="GO:0005886">
    <property type="term" value="C:plasma membrane"/>
    <property type="evidence" value="ECO:0007669"/>
    <property type="project" value="TreeGrafter"/>
</dbReference>
<feature type="domain" description="AMP-dependent synthetase/ligase" evidence="3">
    <location>
        <begin position="32"/>
        <end position="410"/>
    </location>
</feature>
<dbReference type="InterPro" id="IPR040097">
    <property type="entry name" value="FAAL/FAAC"/>
</dbReference>
<dbReference type="GO" id="GO:0006633">
    <property type="term" value="P:fatty acid biosynthetic process"/>
    <property type="evidence" value="ECO:0007669"/>
    <property type="project" value="TreeGrafter"/>
</dbReference>
<dbReference type="GO" id="GO:0016874">
    <property type="term" value="F:ligase activity"/>
    <property type="evidence" value="ECO:0007669"/>
    <property type="project" value="UniProtKB-KW"/>
</dbReference>
<evidence type="ECO:0000256" key="1">
    <source>
        <dbReference type="ARBA" id="ARBA00006432"/>
    </source>
</evidence>
<dbReference type="Gene3D" id="3.40.50.12780">
    <property type="entry name" value="N-terminal domain of ligase-like"/>
    <property type="match status" value="1"/>
</dbReference>
<proteinExistence type="inferred from homology"/>